<dbReference type="GO" id="GO:0003735">
    <property type="term" value="F:structural constituent of ribosome"/>
    <property type="evidence" value="ECO:0007669"/>
    <property type="project" value="InterPro"/>
</dbReference>
<dbReference type="InterPro" id="IPR036510">
    <property type="entry name" value="Ribosomal_bS20_sf"/>
</dbReference>
<keyword evidence="5" id="KW-0689">Ribosomal protein</keyword>
<accession>A0A382R6V9</accession>
<dbReference type="AlphaFoldDB" id="A0A382R6V9"/>
<sequence length="88" mass="10009">MANSLQANKRIRQNEKSRLRNKSAKSEIKTLTKKFYSLIENQDRVGAEAVFADILSRLDKAAKNHLFHKNNVARQKSTIARSLKALKG</sequence>
<organism evidence="8">
    <name type="scientific">marine metagenome</name>
    <dbReference type="NCBI Taxonomy" id="408172"/>
    <lineage>
        <taxon>unclassified sequences</taxon>
        <taxon>metagenomes</taxon>
        <taxon>ecological metagenomes</taxon>
    </lineage>
</organism>
<dbReference type="SUPFAM" id="SSF46992">
    <property type="entry name" value="Ribosomal protein S20"/>
    <property type="match status" value="1"/>
</dbReference>
<comment type="function">
    <text evidence="1">Binds directly to 16S ribosomal RNA.</text>
</comment>
<feature type="region of interest" description="Disordered" evidence="7">
    <location>
        <begin position="1"/>
        <end position="24"/>
    </location>
</feature>
<dbReference type="Gene3D" id="1.20.58.110">
    <property type="entry name" value="Ribosomal protein S20"/>
    <property type="match status" value="1"/>
</dbReference>
<evidence type="ECO:0000256" key="4">
    <source>
        <dbReference type="ARBA" id="ARBA00022884"/>
    </source>
</evidence>
<dbReference type="PANTHER" id="PTHR33398:SF1">
    <property type="entry name" value="SMALL RIBOSOMAL SUBUNIT PROTEIN BS20C"/>
    <property type="match status" value="1"/>
</dbReference>
<keyword evidence="3" id="KW-0699">rRNA-binding</keyword>
<dbReference type="Pfam" id="PF01649">
    <property type="entry name" value="Ribosomal_S20p"/>
    <property type="match status" value="1"/>
</dbReference>
<gene>
    <name evidence="8" type="ORF">METZ01_LOCUS345769</name>
</gene>
<proteinExistence type="inferred from homology"/>
<dbReference type="NCBIfam" id="TIGR00029">
    <property type="entry name" value="S20"/>
    <property type="match status" value="1"/>
</dbReference>
<dbReference type="GO" id="GO:0015935">
    <property type="term" value="C:small ribosomal subunit"/>
    <property type="evidence" value="ECO:0007669"/>
    <property type="project" value="TreeGrafter"/>
</dbReference>
<evidence type="ECO:0000256" key="6">
    <source>
        <dbReference type="ARBA" id="ARBA00023274"/>
    </source>
</evidence>
<dbReference type="GO" id="GO:0070181">
    <property type="term" value="F:small ribosomal subunit rRNA binding"/>
    <property type="evidence" value="ECO:0007669"/>
    <property type="project" value="TreeGrafter"/>
</dbReference>
<keyword evidence="6" id="KW-0687">Ribonucleoprotein</keyword>
<comment type="similarity">
    <text evidence="2">Belongs to the bacterial ribosomal protein bS20 family.</text>
</comment>
<dbReference type="InterPro" id="IPR002583">
    <property type="entry name" value="Ribosomal_bS20"/>
</dbReference>
<name>A0A382R6V9_9ZZZZ</name>
<evidence type="ECO:0000256" key="5">
    <source>
        <dbReference type="ARBA" id="ARBA00022980"/>
    </source>
</evidence>
<dbReference type="PANTHER" id="PTHR33398">
    <property type="entry name" value="30S RIBOSOMAL PROTEIN S20"/>
    <property type="match status" value="1"/>
</dbReference>
<dbReference type="GO" id="GO:0006412">
    <property type="term" value="P:translation"/>
    <property type="evidence" value="ECO:0007669"/>
    <property type="project" value="InterPro"/>
</dbReference>
<evidence type="ECO:0000256" key="1">
    <source>
        <dbReference type="ARBA" id="ARBA00003134"/>
    </source>
</evidence>
<dbReference type="EMBL" id="UINC01119237">
    <property type="protein sequence ID" value="SVC92915.1"/>
    <property type="molecule type" value="Genomic_DNA"/>
</dbReference>
<keyword evidence="4" id="KW-0694">RNA-binding</keyword>
<evidence type="ECO:0000256" key="2">
    <source>
        <dbReference type="ARBA" id="ARBA00007634"/>
    </source>
</evidence>
<evidence type="ECO:0000256" key="7">
    <source>
        <dbReference type="SAM" id="MobiDB-lite"/>
    </source>
</evidence>
<feature type="compositionally biased region" description="Basic and acidic residues" evidence="7">
    <location>
        <begin position="12"/>
        <end position="24"/>
    </location>
</feature>
<reference evidence="8" key="1">
    <citation type="submission" date="2018-05" db="EMBL/GenBank/DDBJ databases">
        <authorList>
            <person name="Lanie J.A."/>
            <person name="Ng W.-L."/>
            <person name="Kazmierczak K.M."/>
            <person name="Andrzejewski T.M."/>
            <person name="Davidsen T.M."/>
            <person name="Wayne K.J."/>
            <person name="Tettelin H."/>
            <person name="Glass J.I."/>
            <person name="Rusch D."/>
            <person name="Podicherti R."/>
            <person name="Tsui H.-C.T."/>
            <person name="Winkler M.E."/>
        </authorList>
    </citation>
    <scope>NUCLEOTIDE SEQUENCE</scope>
</reference>
<evidence type="ECO:0000256" key="3">
    <source>
        <dbReference type="ARBA" id="ARBA00022730"/>
    </source>
</evidence>
<evidence type="ECO:0000313" key="8">
    <source>
        <dbReference type="EMBL" id="SVC92915.1"/>
    </source>
</evidence>
<dbReference type="HAMAP" id="MF_00500">
    <property type="entry name" value="Ribosomal_bS20"/>
    <property type="match status" value="1"/>
</dbReference>
<dbReference type="FunFam" id="1.20.58.110:FF:000001">
    <property type="entry name" value="30S ribosomal protein S20"/>
    <property type="match status" value="1"/>
</dbReference>
<evidence type="ECO:0008006" key="9">
    <source>
        <dbReference type="Google" id="ProtNLM"/>
    </source>
</evidence>
<protein>
    <recommendedName>
        <fullName evidence="9">30S ribosomal protein S20</fullName>
    </recommendedName>
</protein>